<accession>A0AA40BZD1</accession>
<keyword evidence="3" id="KW-1185">Reference proteome</keyword>
<evidence type="ECO:0000256" key="1">
    <source>
        <dbReference type="SAM" id="MobiDB-lite"/>
    </source>
</evidence>
<reference evidence="2" key="1">
    <citation type="submission" date="2023-06" db="EMBL/GenBank/DDBJ databases">
        <title>Genome-scale phylogeny and comparative genomics of the fungal order Sordariales.</title>
        <authorList>
            <consortium name="Lawrence Berkeley National Laboratory"/>
            <person name="Hensen N."/>
            <person name="Bonometti L."/>
            <person name="Westerberg I."/>
            <person name="Brannstrom I.O."/>
            <person name="Guillou S."/>
            <person name="Cros-Aarteil S."/>
            <person name="Calhoun S."/>
            <person name="Haridas S."/>
            <person name="Kuo A."/>
            <person name="Mondo S."/>
            <person name="Pangilinan J."/>
            <person name="Riley R."/>
            <person name="Labutti K."/>
            <person name="Andreopoulos B."/>
            <person name="Lipzen A."/>
            <person name="Chen C."/>
            <person name="Yanf M."/>
            <person name="Daum C."/>
            <person name="Ng V."/>
            <person name="Clum A."/>
            <person name="Steindorff A."/>
            <person name="Ohm R."/>
            <person name="Martin F."/>
            <person name="Silar P."/>
            <person name="Natvig D."/>
            <person name="Lalanne C."/>
            <person name="Gautier V."/>
            <person name="Ament-Velasquez S.L."/>
            <person name="Kruys A."/>
            <person name="Hutchinson M.I."/>
            <person name="Powell A.J."/>
            <person name="Barry K."/>
            <person name="Miller A.N."/>
            <person name="Grigoriev I.V."/>
            <person name="Debuchy R."/>
            <person name="Gladieux P."/>
            <person name="Thoren M.H."/>
            <person name="Johannesson H."/>
        </authorList>
    </citation>
    <scope>NUCLEOTIDE SEQUENCE</scope>
    <source>
        <strain evidence="2">CBS 606.72</strain>
    </source>
</reference>
<dbReference type="AlphaFoldDB" id="A0AA40BZD1"/>
<sequence>MWMRVMPFCDWSDGATGAADDKETDPLEIWHAPGWSVLSIPTWHLHHTQAAEVNDRQPSTLPVPSRHLPPKSPFLRTKPPLHHSVLRPSPTALQPSAIDFNPSPRRLLPTELCPVEFTWIPNFHISYPTFAGDATPQLGLCAHPGRVSGLRPPATTGRRPTKAAAEQTGTKRAKTVKMPASLDSSRPIMAPSNRTSVRYSTYSVSPSVAPTVATGDSATAEIRDIEKGLDRMENKALAQQRVVLSEEKVANMSKLALGAKLDRALGRRMSSQDAVMRTRKPAPILSEKEIKV</sequence>
<protein>
    <submittedName>
        <fullName evidence="2">Uncharacterized protein</fullName>
    </submittedName>
</protein>
<feature type="region of interest" description="Disordered" evidence="1">
    <location>
        <begin position="149"/>
        <end position="174"/>
    </location>
</feature>
<dbReference type="EMBL" id="JAULSU010000004">
    <property type="protein sequence ID" value="KAK0619372.1"/>
    <property type="molecule type" value="Genomic_DNA"/>
</dbReference>
<proteinExistence type="predicted"/>
<comment type="caution">
    <text evidence="2">The sequence shown here is derived from an EMBL/GenBank/DDBJ whole genome shotgun (WGS) entry which is preliminary data.</text>
</comment>
<dbReference type="Proteomes" id="UP001175000">
    <property type="component" value="Unassembled WGS sequence"/>
</dbReference>
<gene>
    <name evidence="2" type="ORF">B0T14DRAFT_519156</name>
</gene>
<name>A0AA40BZD1_9PEZI</name>
<feature type="region of interest" description="Disordered" evidence="1">
    <location>
        <begin position="55"/>
        <end position="98"/>
    </location>
</feature>
<organism evidence="2 3">
    <name type="scientific">Immersiella caudata</name>
    <dbReference type="NCBI Taxonomy" id="314043"/>
    <lineage>
        <taxon>Eukaryota</taxon>
        <taxon>Fungi</taxon>
        <taxon>Dikarya</taxon>
        <taxon>Ascomycota</taxon>
        <taxon>Pezizomycotina</taxon>
        <taxon>Sordariomycetes</taxon>
        <taxon>Sordariomycetidae</taxon>
        <taxon>Sordariales</taxon>
        <taxon>Lasiosphaeriaceae</taxon>
        <taxon>Immersiella</taxon>
    </lineage>
</organism>
<evidence type="ECO:0000313" key="2">
    <source>
        <dbReference type="EMBL" id="KAK0619372.1"/>
    </source>
</evidence>
<evidence type="ECO:0000313" key="3">
    <source>
        <dbReference type="Proteomes" id="UP001175000"/>
    </source>
</evidence>